<evidence type="ECO:0000313" key="8">
    <source>
        <dbReference type="Proteomes" id="UP001497512"/>
    </source>
</evidence>
<evidence type="ECO:0000256" key="3">
    <source>
        <dbReference type="ARBA" id="ARBA00022946"/>
    </source>
</evidence>
<protein>
    <recommendedName>
        <fullName evidence="6">Rieske domain-containing protein</fullName>
    </recommendedName>
</protein>
<feature type="domain" description="Rieske" evidence="6">
    <location>
        <begin position="287"/>
        <end position="355"/>
    </location>
</feature>
<dbReference type="SUPFAM" id="SSF51905">
    <property type="entry name" value="FAD/NAD(P)-binding domain"/>
    <property type="match status" value="1"/>
</dbReference>
<evidence type="ECO:0000259" key="6">
    <source>
        <dbReference type="PROSITE" id="PS51296"/>
    </source>
</evidence>
<dbReference type="Pfam" id="PF01266">
    <property type="entry name" value="DAO"/>
    <property type="match status" value="1"/>
</dbReference>
<reference evidence="7" key="1">
    <citation type="submission" date="2024-02" db="EMBL/GenBank/DDBJ databases">
        <authorList>
            <consortium name="ELIXIR-Norway"/>
            <consortium name="Elixir Norway"/>
        </authorList>
    </citation>
    <scope>NUCLEOTIDE SEQUENCE</scope>
</reference>
<dbReference type="Gene3D" id="2.102.10.10">
    <property type="entry name" value="Rieske [2Fe-2S] iron-sulphur domain"/>
    <property type="match status" value="1"/>
</dbReference>
<dbReference type="InterPro" id="IPR036188">
    <property type="entry name" value="FAD/NAD-bd_sf"/>
</dbReference>
<gene>
    <name evidence="7" type="ORF">CSSPTR1EN2_LOCUS22215</name>
</gene>
<dbReference type="InterPro" id="IPR017941">
    <property type="entry name" value="Rieske_2Fe-2S"/>
</dbReference>
<keyword evidence="1" id="KW-0001">2Fe-2S</keyword>
<name>A0ABP0V1G9_9BRYO</name>
<dbReference type="InterPro" id="IPR006076">
    <property type="entry name" value="FAD-dep_OxRdtase"/>
</dbReference>
<keyword evidence="5" id="KW-0411">Iron-sulfur</keyword>
<evidence type="ECO:0000313" key="7">
    <source>
        <dbReference type="EMBL" id="CAK9234434.1"/>
    </source>
</evidence>
<evidence type="ECO:0000256" key="5">
    <source>
        <dbReference type="ARBA" id="ARBA00023014"/>
    </source>
</evidence>
<sequence length="355" mass="39087">MGLDTTEGEEGIQCNFAGVHVYLFAHAHTKEAHDKLLKEFVACQNLGVKVEMQELGNDPASGKIGTAIQFANAAKFHPLLYINGLADAIVKKGGKSYEETRVMKCEGIKVTTEEAFQVTANALVITTNSPINHDLSAQWWDTADTYHYMRIEQRQDFDVLVVGGEDTSTGMKPRDFHDPYGNLAKWAKARWTSAEEVFEPADAFHIIGPEPLEAGKADQYVVTGDSGQGMTESTVAGIMIKDMILGKQNSWVKAYIPQRKLPLSKQTLSNVAEEIQHTVEFYFSGCVVQEGLTKIAVYKDGDGNLHKFSAICSHMKCVVKWNPLDATFDCPWDGSISDHLGHCINGPAKADLPPH</sequence>
<keyword evidence="8" id="KW-1185">Reference proteome</keyword>
<dbReference type="InterPro" id="IPR036922">
    <property type="entry name" value="Rieske_2Fe-2S_sf"/>
</dbReference>
<evidence type="ECO:0000256" key="1">
    <source>
        <dbReference type="ARBA" id="ARBA00022714"/>
    </source>
</evidence>
<dbReference type="EMBL" id="OZ019900">
    <property type="protein sequence ID" value="CAK9234434.1"/>
    <property type="molecule type" value="Genomic_DNA"/>
</dbReference>
<dbReference type="SUPFAM" id="SSF50022">
    <property type="entry name" value="ISP domain"/>
    <property type="match status" value="1"/>
</dbReference>
<proteinExistence type="predicted"/>
<keyword evidence="2" id="KW-0479">Metal-binding</keyword>
<dbReference type="Proteomes" id="UP001497512">
    <property type="component" value="Chromosome 8"/>
</dbReference>
<evidence type="ECO:0000256" key="4">
    <source>
        <dbReference type="ARBA" id="ARBA00023004"/>
    </source>
</evidence>
<dbReference type="PROSITE" id="PS51296">
    <property type="entry name" value="RIESKE"/>
    <property type="match status" value="1"/>
</dbReference>
<dbReference type="PANTHER" id="PTHR13847:SF281">
    <property type="entry name" value="FAD DEPENDENT OXIDOREDUCTASE DOMAIN-CONTAINING PROTEIN"/>
    <property type="match status" value="1"/>
</dbReference>
<dbReference type="Gene3D" id="3.30.9.10">
    <property type="entry name" value="D-Amino Acid Oxidase, subunit A, domain 2"/>
    <property type="match status" value="1"/>
</dbReference>
<organism evidence="7 8">
    <name type="scientific">Sphagnum troendelagicum</name>
    <dbReference type="NCBI Taxonomy" id="128251"/>
    <lineage>
        <taxon>Eukaryota</taxon>
        <taxon>Viridiplantae</taxon>
        <taxon>Streptophyta</taxon>
        <taxon>Embryophyta</taxon>
        <taxon>Bryophyta</taxon>
        <taxon>Sphagnophytina</taxon>
        <taxon>Sphagnopsida</taxon>
        <taxon>Sphagnales</taxon>
        <taxon>Sphagnaceae</taxon>
        <taxon>Sphagnum</taxon>
    </lineage>
</organism>
<dbReference type="PANTHER" id="PTHR13847">
    <property type="entry name" value="SARCOSINE DEHYDROGENASE-RELATED"/>
    <property type="match status" value="1"/>
</dbReference>
<dbReference type="Gene3D" id="3.50.50.60">
    <property type="entry name" value="FAD/NAD(P)-binding domain"/>
    <property type="match status" value="1"/>
</dbReference>
<keyword evidence="3" id="KW-0809">Transit peptide</keyword>
<accession>A0ABP0V1G9</accession>
<evidence type="ECO:0000256" key="2">
    <source>
        <dbReference type="ARBA" id="ARBA00022723"/>
    </source>
</evidence>
<dbReference type="Pfam" id="PF00355">
    <property type="entry name" value="Rieske"/>
    <property type="match status" value="1"/>
</dbReference>
<keyword evidence="4" id="KW-0408">Iron</keyword>